<proteinExistence type="predicted"/>
<dbReference type="InterPro" id="IPR011006">
    <property type="entry name" value="CheY-like_superfamily"/>
</dbReference>
<keyword evidence="2" id="KW-0902">Two-component regulatory system</keyword>
<dbReference type="PANTHER" id="PTHR48111:SF1">
    <property type="entry name" value="TWO-COMPONENT RESPONSE REGULATOR ORR33"/>
    <property type="match status" value="1"/>
</dbReference>
<evidence type="ECO:0000256" key="2">
    <source>
        <dbReference type="ARBA" id="ARBA00023012"/>
    </source>
</evidence>
<evidence type="ECO:0000256" key="3">
    <source>
        <dbReference type="ARBA" id="ARBA00023015"/>
    </source>
</evidence>
<dbReference type="Pfam" id="PF00486">
    <property type="entry name" value="Trans_reg_C"/>
    <property type="match status" value="1"/>
</dbReference>
<dbReference type="SMART" id="SM00448">
    <property type="entry name" value="REC"/>
    <property type="match status" value="1"/>
</dbReference>
<dbReference type="Gene3D" id="6.10.250.690">
    <property type="match status" value="1"/>
</dbReference>
<dbReference type="PROSITE" id="PS50110">
    <property type="entry name" value="RESPONSE_REGULATORY"/>
    <property type="match status" value="1"/>
</dbReference>
<dbReference type="EMBL" id="JACHMX010000001">
    <property type="protein sequence ID" value="MBB5857482.1"/>
    <property type="molecule type" value="Genomic_DNA"/>
</dbReference>
<gene>
    <name evidence="10" type="ORF">HDA45_007569</name>
</gene>
<protein>
    <submittedName>
        <fullName evidence="10">DNA-binding response OmpR family regulator</fullName>
    </submittedName>
</protein>
<dbReference type="Gene3D" id="1.10.10.10">
    <property type="entry name" value="Winged helix-like DNA-binding domain superfamily/Winged helix DNA-binding domain"/>
    <property type="match status" value="1"/>
</dbReference>
<dbReference type="Proteomes" id="UP000580861">
    <property type="component" value="Unassembled WGS sequence"/>
</dbReference>
<dbReference type="SMART" id="SM00862">
    <property type="entry name" value="Trans_reg_C"/>
    <property type="match status" value="1"/>
</dbReference>
<dbReference type="InterPro" id="IPR039420">
    <property type="entry name" value="WalR-like"/>
</dbReference>
<evidence type="ECO:0000256" key="7">
    <source>
        <dbReference type="PROSITE-ProRule" id="PRU01091"/>
    </source>
</evidence>
<dbReference type="GO" id="GO:0005829">
    <property type="term" value="C:cytosol"/>
    <property type="evidence" value="ECO:0007669"/>
    <property type="project" value="TreeGrafter"/>
</dbReference>
<dbReference type="RefSeq" id="WP_343072240.1">
    <property type="nucleotide sequence ID" value="NZ_JACHMX010000001.1"/>
</dbReference>
<dbReference type="GO" id="GO:0032993">
    <property type="term" value="C:protein-DNA complex"/>
    <property type="evidence" value="ECO:0007669"/>
    <property type="project" value="TreeGrafter"/>
</dbReference>
<dbReference type="AlphaFoldDB" id="A0A841BFY9"/>
<reference evidence="10 11" key="1">
    <citation type="submission" date="2020-08" db="EMBL/GenBank/DDBJ databases">
        <title>Sequencing the genomes of 1000 actinobacteria strains.</title>
        <authorList>
            <person name="Klenk H.-P."/>
        </authorList>
    </citation>
    <scope>NUCLEOTIDE SEQUENCE [LARGE SCALE GENOMIC DNA]</scope>
    <source>
        <strain evidence="10 11">DSM 45272</strain>
    </source>
</reference>
<evidence type="ECO:0000313" key="10">
    <source>
        <dbReference type="EMBL" id="MBB5857482.1"/>
    </source>
</evidence>
<evidence type="ECO:0000259" key="9">
    <source>
        <dbReference type="PROSITE" id="PS51755"/>
    </source>
</evidence>
<evidence type="ECO:0000256" key="4">
    <source>
        <dbReference type="ARBA" id="ARBA00023125"/>
    </source>
</evidence>
<keyword evidence="11" id="KW-1185">Reference proteome</keyword>
<name>A0A841BFY9_9PSEU</name>
<dbReference type="SUPFAM" id="SSF52172">
    <property type="entry name" value="CheY-like"/>
    <property type="match status" value="1"/>
</dbReference>
<feature type="modified residue" description="4-aspartylphosphate" evidence="6">
    <location>
        <position position="49"/>
    </location>
</feature>
<dbReference type="GO" id="GO:0006355">
    <property type="term" value="P:regulation of DNA-templated transcription"/>
    <property type="evidence" value="ECO:0007669"/>
    <property type="project" value="InterPro"/>
</dbReference>
<evidence type="ECO:0000256" key="1">
    <source>
        <dbReference type="ARBA" id="ARBA00022553"/>
    </source>
</evidence>
<dbReference type="GO" id="GO:0000156">
    <property type="term" value="F:phosphorelay response regulator activity"/>
    <property type="evidence" value="ECO:0007669"/>
    <property type="project" value="TreeGrafter"/>
</dbReference>
<organism evidence="10 11">
    <name type="scientific">Amycolatopsis umgeniensis</name>
    <dbReference type="NCBI Taxonomy" id="336628"/>
    <lineage>
        <taxon>Bacteria</taxon>
        <taxon>Bacillati</taxon>
        <taxon>Actinomycetota</taxon>
        <taxon>Actinomycetes</taxon>
        <taxon>Pseudonocardiales</taxon>
        <taxon>Pseudonocardiaceae</taxon>
        <taxon>Amycolatopsis</taxon>
    </lineage>
</organism>
<feature type="DNA-binding region" description="OmpR/PhoB-type" evidence="7">
    <location>
        <begin position="123"/>
        <end position="218"/>
    </location>
</feature>
<sequence length="219" mass="24477">MRVLIVEGDTDAAKVLAGRLERHGYASDVVKTGNAALRQYYRADLVLMDLELPDLDGLEVCREIRSFSELPIIVVTARSSELDRVLGLQAGSDDYLVKPYGFRELMARIDAVMRRVRGGLPEPKTLLCGALKIDTRTRRVWVGDREVGLTRKEFDFLHLLASRPETVFSRRLIMSKVWECDDSTGSRTIDTHVSGLRNKLGGSSWIVTVRGVGFRLGNG</sequence>
<evidence type="ECO:0000313" key="11">
    <source>
        <dbReference type="Proteomes" id="UP000580861"/>
    </source>
</evidence>
<dbReference type="PROSITE" id="PS51755">
    <property type="entry name" value="OMPR_PHOB"/>
    <property type="match status" value="1"/>
</dbReference>
<dbReference type="GO" id="GO:0000976">
    <property type="term" value="F:transcription cis-regulatory region binding"/>
    <property type="evidence" value="ECO:0007669"/>
    <property type="project" value="TreeGrafter"/>
</dbReference>
<feature type="domain" description="Response regulatory" evidence="8">
    <location>
        <begin position="2"/>
        <end position="113"/>
    </location>
</feature>
<dbReference type="PANTHER" id="PTHR48111">
    <property type="entry name" value="REGULATOR OF RPOS"/>
    <property type="match status" value="1"/>
</dbReference>
<dbReference type="InterPro" id="IPR001867">
    <property type="entry name" value="OmpR/PhoB-type_DNA-bd"/>
</dbReference>
<keyword evidence="5" id="KW-0804">Transcription</keyword>
<dbReference type="InterPro" id="IPR036388">
    <property type="entry name" value="WH-like_DNA-bd_sf"/>
</dbReference>
<keyword evidence="1 6" id="KW-0597">Phosphoprotein</keyword>
<dbReference type="Gene3D" id="3.40.50.2300">
    <property type="match status" value="1"/>
</dbReference>
<evidence type="ECO:0000256" key="6">
    <source>
        <dbReference type="PROSITE-ProRule" id="PRU00169"/>
    </source>
</evidence>
<evidence type="ECO:0000259" key="8">
    <source>
        <dbReference type="PROSITE" id="PS50110"/>
    </source>
</evidence>
<dbReference type="Pfam" id="PF00072">
    <property type="entry name" value="Response_reg"/>
    <property type="match status" value="1"/>
</dbReference>
<keyword evidence="4 7" id="KW-0238">DNA-binding</keyword>
<dbReference type="CDD" id="cd00383">
    <property type="entry name" value="trans_reg_C"/>
    <property type="match status" value="1"/>
</dbReference>
<keyword evidence="3" id="KW-0805">Transcription regulation</keyword>
<feature type="domain" description="OmpR/PhoB-type" evidence="9">
    <location>
        <begin position="123"/>
        <end position="218"/>
    </location>
</feature>
<dbReference type="InterPro" id="IPR001789">
    <property type="entry name" value="Sig_transdc_resp-reg_receiver"/>
</dbReference>
<accession>A0A841BFY9</accession>
<comment type="caution">
    <text evidence="10">The sequence shown here is derived from an EMBL/GenBank/DDBJ whole genome shotgun (WGS) entry which is preliminary data.</text>
</comment>
<evidence type="ECO:0000256" key="5">
    <source>
        <dbReference type="ARBA" id="ARBA00023163"/>
    </source>
</evidence>